<keyword evidence="3" id="KW-0813">Transport</keyword>
<keyword evidence="6 9" id="KW-0812">Transmembrane</keyword>
<name>A0AB33EG87_9PSED</name>
<feature type="transmembrane region" description="Helical" evidence="9">
    <location>
        <begin position="294"/>
        <end position="311"/>
    </location>
</feature>
<feature type="transmembrane region" description="Helical" evidence="9">
    <location>
        <begin position="269"/>
        <end position="287"/>
    </location>
</feature>
<feature type="transmembrane region" description="Helical" evidence="9">
    <location>
        <begin position="185"/>
        <end position="206"/>
    </location>
</feature>
<keyword evidence="4" id="KW-1003">Cell membrane</keyword>
<feature type="transmembrane region" description="Helical" evidence="9">
    <location>
        <begin position="317"/>
        <end position="335"/>
    </location>
</feature>
<dbReference type="InterPro" id="IPR001851">
    <property type="entry name" value="ABC_transp_permease"/>
</dbReference>
<dbReference type="PANTHER" id="PTHR32196">
    <property type="entry name" value="ABC TRANSPORTER PERMEASE PROTEIN YPHD-RELATED-RELATED"/>
    <property type="match status" value="1"/>
</dbReference>
<evidence type="ECO:0000256" key="2">
    <source>
        <dbReference type="ARBA" id="ARBA00007942"/>
    </source>
</evidence>
<evidence type="ECO:0000256" key="3">
    <source>
        <dbReference type="ARBA" id="ARBA00022448"/>
    </source>
</evidence>
<feature type="transmembrane region" description="Helical" evidence="9">
    <location>
        <begin position="111"/>
        <end position="133"/>
    </location>
</feature>
<dbReference type="Proteomes" id="UP000218385">
    <property type="component" value="Chromosome"/>
</dbReference>
<evidence type="ECO:0000256" key="8">
    <source>
        <dbReference type="ARBA" id="ARBA00023136"/>
    </source>
</evidence>
<feature type="transmembrane region" description="Helical" evidence="9">
    <location>
        <begin position="145"/>
        <end position="165"/>
    </location>
</feature>
<accession>A0AB33EG87</accession>
<organism evidence="10 11">
    <name type="scientific">Pseudomonas frederiksbergensis</name>
    <dbReference type="NCBI Taxonomy" id="104087"/>
    <lineage>
        <taxon>Bacteria</taxon>
        <taxon>Pseudomonadati</taxon>
        <taxon>Pseudomonadota</taxon>
        <taxon>Gammaproteobacteria</taxon>
        <taxon>Pseudomonadales</taxon>
        <taxon>Pseudomonadaceae</taxon>
        <taxon>Pseudomonas</taxon>
    </lineage>
</organism>
<evidence type="ECO:0000256" key="1">
    <source>
        <dbReference type="ARBA" id="ARBA00004429"/>
    </source>
</evidence>
<feature type="transmembrane region" description="Helical" evidence="9">
    <location>
        <begin position="65"/>
        <end position="82"/>
    </location>
</feature>
<dbReference type="EMBL" id="CP023466">
    <property type="protein sequence ID" value="ATE78186.1"/>
    <property type="molecule type" value="Genomic_DNA"/>
</dbReference>
<keyword evidence="5" id="KW-0997">Cell inner membrane</keyword>
<dbReference type="AlphaFoldDB" id="A0AB33EG87"/>
<dbReference type="PANTHER" id="PTHR32196:SF21">
    <property type="entry name" value="ABC TRANSPORTER PERMEASE PROTEIN YPHD-RELATED"/>
    <property type="match status" value="1"/>
</dbReference>
<dbReference type="GO" id="GO:0022857">
    <property type="term" value="F:transmembrane transporter activity"/>
    <property type="evidence" value="ECO:0007669"/>
    <property type="project" value="InterPro"/>
</dbReference>
<dbReference type="GO" id="GO:0005886">
    <property type="term" value="C:plasma membrane"/>
    <property type="evidence" value="ECO:0007669"/>
    <property type="project" value="UniProtKB-SubCell"/>
</dbReference>
<sequence>MIHPHPESNLAAPVAFSASALAKRLFVSLGILPLLLTLTLVYFAVNEPRFLSLDNLSNVMRVSTFLIIVAMGQMLVILTAGLDLSVGSIIGFVGVVTASLMLRLLDSYPEAVGLAIGLSVAGGLLAGVLVGAVNGIGVSLLKVSPFMMTLGTMTSLVGISLSLTSGLPVTGIPDEFMQLFGYGRVLGMTPPVLITLVLFVVIWVLLNRTTSGRYFYAVGANLWAAQLSGISTRWQLFLAYVLAGLLAAVVGVLFLARTGSAEALNGQPFGLQAIAACVIGGVSLFGGIGKVRDVLLGALFITILTNGMDLIRVESYVQQIVLGAVLILSLVADQLRLRWTC</sequence>
<dbReference type="Pfam" id="PF02653">
    <property type="entry name" value="BPD_transp_2"/>
    <property type="match status" value="1"/>
</dbReference>
<feature type="transmembrane region" description="Helical" evidence="9">
    <location>
        <begin position="89"/>
        <end position="105"/>
    </location>
</feature>
<comment type="similarity">
    <text evidence="2">Belongs to the binding-protein-dependent transport system permease family. AraH/RbsC subfamily.</text>
</comment>
<comment type="subcellular location">
    <subcellularLocation>
        <location evidence="1">Cell inner membrane</location>
        <topology evidence="1">Multi-pass membrane protein</topology>
    </subcellularLocation>
</comment>
<dbReference type="CDD" id="cd06579">
    <property type="entry name" value="TM_PBP1_transp_AraH_like"/>
    <property type="match status" value="1"/>
</dbReference>
<protein>
    <submittedName>
        <fullName evidence="10">ABC transporter permease</fullName>
    </submittedName>
</protein>
<dbReference type="RefSeq" id="WP_096480474.1">
    <property type="nucleotide sequence ID" value="NZ_CP023466.1"/>
</dbReference>
<feature type="transmembrane region" description="Helical" evidence="9">
    <location>
        <begin position="236"/>
        <end position="257"/>
    </location>
</feature>
<evidence type="ECO:0000256" key="4">
    <source>
        <dbReference type="ARBA" id="ARBA00022475"/>
    </source>
</evidence>
<evidence type="ECO:0000256" key="9">
    <source>
        <dbReference type="SAM" id="Phobius"/>
    </source>
</evidence>
<evidence type="ECO:0000256" key="6">
    <source>
        <dbReference type="ARBA" id="ARBA00022692"/>
    </source>
</evidence>
<gene>
    <name evidence="10" type="ORF">CNN82_17760</name>
</gene>
<evidence type="ECO:0000313" key="10">
    <source>
        <dbReference type="EMBL" id="ATE78186.1"/>
    </source>
</evidence>
<keyword evidence="7 9" id="KW-1133">Transmembrane helix</keyword>
<reference evidence="10 11" key="1">
    <citation type="submission" date="2017-09" db="EMBL/GenBank/DDBJ databases">
        <title>Complete Genome sequence of Lysobacter capsici KNU-15.</title>
        <authorList>
            <person name="Kim M.-C."/>
            <person name="Yi H."/>
            <person name="Lee D.-W."/>
            <person name="Shin J.-H."/>
        </authorList>
    </citation>
    <scope>NUCLEOTIDE SEQUENCE [LARGE SCALE GENOMIC DNA]</scope>
    <source>
        <strain evidence="10 11">KNU-15</strain>
    </source>
</reference>
<keyword evidence="8 9" id="KW-0472">Membrane</keyword>
<evidence type="ECO:0000256" key="7">
    <source>
        <dbReference type="ARBA" id="ARBA00022989"/>
    </source>
</evidence>
<evidence type="ECO:0000256" key="5">
    <source>
        <dbReference type="ARBA" id="ARBA00022519"/>
    </source>
</evidence>
<feature type="transmembrane region" description="Helical" evidence="9">
    <location>
        <begin position="25"/>
        <end position="45"/>
    </location>
</feature>
<proteinExistence type="inferred from homology"/>
<evidence type="ECO:0000313" key="11">
    <source>
        <dbReference type="Proteomes" id="UP000218385"/>
    </source>
</evidence>